<evidence type="ECO:0000259" key="8">
    <source>
        <dbReference type="Pfam" id="PF12849"/>
    </source>
</evidence>
<dbReference type="EMBL" id="JACBZT010000001">
    <property type="protein sequence ID" value="NYJ04958.1"/>
    <property type="molecule type" value="Genomic_DNA"/>
</dbReference>
<evidence type="ECO:0000256" key="2">
    <source>
        <dbReference type="ARBA" id="ARBA00022448"/>
    </source>
</evidence>
<feature type="compositionally biased region" description="Low complexity" evidence="6">
    <location>
        <begin position="37"/>
        <end position="51"/>
    </location>
</feature>
<dbReference type="RefSeq" id="WP_179715604.1">
    <property type="nucleotide sequence ID" value="NZ_JACBZT010000001.1"/>
</dbReference>
<dbReference type="Gene3D" id="3.40.190.10">
    <property type="entry name" value="Periplasmic binding protein-like II"/>
    <property type="match status" value="2"/>
</dbReference>
<keyword evidence="10" id="KW-1185">Reference proteome</keyword>
<evidence type="ECO:0000256" key="5">
    <source>
        <dbReference type="PIRSR" id="PIRSR002756-1"/>
    </source>
</evidence>
<dbReference type="Pfam" id="PF12849">
    <property type="entry name" value="PBP_like_2"/>
    <property type="match status" value="1"/>
</dbReference>
<dbReference type="AlphaFoldDB" id="A0A853CF60"/>
<dbReference type="PROSITE" id="PS51257">
    <property type="entry name" value="PROKAR_LIPOPROTEIN"/>
    <property type="match status" value="1"/>
</dbReference>
<dbReference type="PANTHER" id="PTHR42996:SF1">
    <property type="entry name" value="PHOSPHATE-BINDING PROTEIN PSTS"/>
    <property type="match status" value="1"/>
</dbReference>
<feature type="binding site" evidence="5">
    <location>
        <begin position="62"/>
        <end position="64"/>
    </location>
    <ligand>
        <name>phosphate</name>
        <dbReference type="ChEBI" id="CHEBI:43474"/>
    </ligand>
</feature>
<evidence type="ECO:0000313" key="9">
    <source>
        <dbReference type="EMBL" id="NYJ04958.1"/>
    </source>
</evidence>
<dbReference type="GO" id="GO:0042301">
    <property type="term" value="F:phosphate ion binding"/>
    <property type="evidence" value="ECO:0007669"/>
    <property type="project" value="InterPro"/>
</dbReference>
<dbReference type="PIRSF" id="PIRSF002756">
    <property type="entry name" value="PstS"/>
    <property type="match status" value="1"/>
</dbReference>
<gene>
    <name evidence="9" type="ORF">GGQ55_001236</name>
</gene>
<proteinExistence type="inferred from homology"/>
<organism evidence="9 10">
    <name type="scientific">Petropleomorpha daqingensis</name>
    <dbReference type="NCBI Taxonomy" id="2026353"/>
    <lineage>
        <taxon>Bacteria</taxon>
        <taxon>Bacillati</taxon>
        <taxon>Actinomycetota</taxon>
        <taxon>Actinomycetes</taxon>
        <taxon>Geodermatophilales</taxon>
        <taxon>Geodermatophilaceae</taxon>
        <taxon>Petropleomorpha</taxon>
    </lineage>
</organism>
<feature type="chain" id="PRO_5038798685" description="Phosphate-binding protein" evidence="7">
    <location>
        <begin position="30"/>
        <end position="377"/>
    </location>
</feature>
<evidence type="ECO:0000256" key="1">
    <source>
        <dbReference type="ARBA" id="ARBA00008725"/>
    </source>
</evidence>
<dbReference type="GO" id="GO:0035435">
    <property type="term" value="P:phosphate ion transmembrane transport"/>
    <property type="evidence" value="ECO:0007669"/>
    <property type="project" value="InterPro"/>
</dbReference>
<sequence>MSRGIELKLSTKTRALPVAMALAGSLALAACGASNESNSGSGSSDASGSAEQLSGTLNGAGSSAQQAAMQGWTAGFSKSQPDVTVNYDPVGSGGGREQFLSGGVDFAGSDAYLSDDEVTKAKDRCGGGDVFELPNYISAIAVVYNLPGVSDLNLSPDTVGKIFSGAITTWDDPAIKADNPNAQLPSTAITPVHRGDKSGTTKNFTDYLAKAAPNSWTGGAVDEWPTQGGEAANGTSGVISAVQAGEGAIGYADESQAGSLGVAKIKVGSDFVKPSAEGAAAVVEGSQVKSGRGQYDFAYDINRTPTDPSQYPLVLVSYHIGCIQYDDAAKAKLVQAFESYVISEDGQKAAADQAGSSPISDTLREQSQKAVDAIAGK</sequence>
<dbReference type="CDD" id="cd13565">
    <property type="entry name" value="PBP2_PstS"/>
    <property type="match status" value="1"/>
</dbReference>
<dbReference type="GO" id="GO:0043190">
    <property type="term" value="C:ATP-binding cassette (ABC) transporter complex"/>
    <property type="evidence" value="ECO:0007669"/>
    <property type="project" value="InterPro"/>
</dbReference>
<feature type="region of interest" description="Disordered" evidence="6">
    <location>
        <begin position="37"/>
        <end position="60"/>
    </location>
</feature>
<protein>
    <recommendedName>
        <fullName evidence="4">Phosphate-binding protein</fullName>
    </recommendedName>
</protein>
<evidence type="ECO:0000313" key="10">
    <source>
        <dbReference type="Proteomes" id="UP000541969"/>
    </source>
</evidence>
<keyword evidence="3 4" id="KW-0592">Phosphate transport</keyword>
<feature type="binding site" evidence="5">
    <location>
        <begin position="198"/>
        <end position="200"/>
    </location>
    <ligand>
        <name>phosphate</name>
        <dbReference type="ChEBI" id="CHEBI:43474"/>
    </ligand>
</feature>
<feature type="binding site" evidence="5">
    <location>
        <position position="92"/>
    </location>
    <ligand>
        <name>phosphate</name>
        <dbReference type="ChEBI" id="CHEBI:43474"/>
    </ligand>
</feature>
<evidence type="ECO:0000256" key="7">
    <source>
        <dbReference type="SAM" id="SignalP"/>
    </source>
</evidence>
<feature type="binding site" evidence="5">
    <location>
        <position position="110"/>
    </location>
    <ligand>
        <name>phosphate</name>
        <dbReference type="ChEBI" id="CHEBI:43474"/>
    </ligand>
</feature>
<dbReference type="InterPro" id="IPR005673">
    <property type="entry name" value="ABC_phos-bd_PstS"/>
</dbReference>
<feature type="signal peptide" evidence="7">
    <location>
        <begin position="1"/>
        <end position="29"/>
    </location>
</feature>
<dbReference type="InterPro" id="IPR050962">
    <property type="entry name" value="Phosphate-bind_PstS"/>
</dbReference>
<feature type="domain" description="PBP" evidence="8">
    <location>
        <begin position="51"/>
        <end position="344"/>
    </location>
</feature>
<evidence type="ECO:0000256" key="6">
    <source>
        <dbReference type="SAM" id="MobiDB-lite"/>
    </source>
</evidence>
<dbReference type="NCBIfam" id="TIGR00975">
    <property type="entry name" value="3a0107s03"/>
    <property type="match status" value="1"/>
</dbReference>
<evidence type="ECO:0000256" key="4">
    <source>
        <dbReference type="PIRNR" id="PIRNR002756"/>
    </source>
</evidence>
<comment type="similarity">
    <text evidence="1 4">Belongs to the PstS family.</text>
</comment>
<evidence type="ECO:0000256" key="3">
    <source>
        <dbReference type="ARBA" id="ARBA00022592"/>
    </source>
</evidence>
<dbReference type="PANTHER" id="PTHR42996">
    <property type="entry name" value="PHOSPHATE-BINDING PROTEIN PSTS"/>
    <property type="match status" value="1"/>
</dbReference>
<reference evidence="9 10" key="1">
    <citation type="submission" date="2020-07" db="EMBL/GenBank/DDBJ databases">
        <title>Sequencing the genomes of 1000 actinobacteria strains.</title>
        <authorList>
            <person name="Klenk H.-P."/>
        </authorList>
    </citation>
    <scope>NUCLEOTIDE SEQUENCE [LARGE SCALE GENOMIC DNA]</scope>
    <source>
        <strain evidence="9 10">DSM 104001</strain>
    </source>
</reference>
<keyword evidence="7" id="KW-0732">Signal</keyword>
<dbReference type="InterPro" id="IPR024370">
    <property type="entry name" value="PBP_domain"/>
</dbReference>
<keyword evidence="2 4" id="KW-0813">Transport</keyword>
<accession>A0A853CF60</accession>
<dbReference type="SUPFAM" id="SSF53850">
    <property type="entry name" value="Periplasmic binding protein-like II"/>
    <property type="match status" value="1"/>
</dbReference>
<comment type="caution">
    <text evidence="9">The sequence shown here is derived from an EMBL/GenBank/DDBJ whole genome shotgun (WGS) entry which is preliminary data.</text>
</comment>
<name>A0A853CF60_9ACTN</name>
<feature type="region of interest" description="Disordered" evidence="6">
    <location>
        <begin position="351"/>
        <end position="377"/>
    </location>
</feature>
<dbReference type="Proteomes" id="UP000541969">
    <property type="component" value="Unassembled WGS sequence"/>
</dbReference>